<accession>A0AAD4JA75</accession>
<dbReference type="FunFam" id="1.10.287.130:FF:000015">
    <property type="entry name" value="Histidine kinase 4"/>
    <property type="match status" value="1"/>
</dbReference>
<dbReference type="InterPro" id="IPR036097">
    <property type="entry name" value="HisK_dim/P_sf"/>
</dbReference>
<keyword evidence="17" id="KW-1185">Reference proteome</keyword>
<evidence type="ECO:0000256" key="4">
    <source>
        <dbReference type="ARBA" id="ARBA00022553"/>
    </source>
</evidence>
<dbReference type="Gene3D" id="3.40.50.2300">
    <property type="match status" value="1"/>
</dbReference>
<evidence type="ECO:0000256" key="1">
    <source>
        <dbReference type="ARBA" id="ARBA00000085"/>
    </source>
</evidence>
<dbReference type="SMART" id="SM01079">
    <property type="entry name" value="CHASE"/>
    <property type="match status" value="1"/>
</dbReference>
<dbReference type="InterPro" id="IPR001789">
    <property type="entry name" value="Sig_transdc_resp-reg_receiver"/>
</dbReference>
<dbReference type="PROSITE" id="PS50109">
    <property type="entry name" value="HIS_KIN"/>
    <property type="match status" value="1"/>
</dbReference>
<gene>
    <name evidence="16" type="ORF">C2S53_007987</name>
</gene>
<dbReference type="InterPro" id="IPR050956">
    <property type="entry name" value="2C_system_His_kinase"/>
</dbReference>
<dbReference type="InterPro" id="IPR003661">
    <property type="entry name" value="HisK_dim/P_dom"/>
</dbReference>
<keyword evidence="5" id="KW-0808">Transferase</keyword>
<dbReference type="SUPFAM" id="SSF47384">
    <property type="entry name" value="Homodimeric domain of signal transducing histidine kinase"/>
    <property type="match status" value="1"/>
</dbReference>
<dbReference type="Gene3D" id="3.30.450.350">
    <property type="entry name" value="CHASE domain"/>
    <property type="match status" value="1"/>
</dbReference>
<protein>
    <recommendedName>
        <fullName evidence="3">histidine kinase</fullName>
        <ecNumber evidence="3">2.7.13.3</ecNumber>
    </recommendedName>
</protein>
<evidence type="ECO:0000256" key="8">
    <source>
        <dbReference type="ARBA" id="ARBA00022989"/>
    </source>
</evidence>
<comment type="caution">
    <text evidence="16">The sequence shown here is derived from an EMBL/GenBank/DDBJ whole genome shotgun (WGS) entry which is preliminary data.</text>
</comment>
<dbReference type="InterPro" id="IPR000836">
    <property type="entry name" value="PRTase_dom"/>
</dbReference>
<dbReference type="GO" id="GO:0033554">
    <property type="term" value="P:cellular response to stress"/>
    <property type="evidence" value="ECO:0007669"/>
    <property type="project" value="UniProtKB-ARBA"/>
</dbReference>
<dbReference type="SMART" id="SM00388">
    <property type="entry name" value="HisKA"/>
    <property type="match status" value="1"/>
</dbReference>
<feature type="domain" description="Response regulatory" evidence="14">
    <location>
        <begin position="852"/>
        <end position="989"/>
    </location>
</feature>
<dbReference type="Pfam" id="PF03924">
    <property type="entry name" value="CHASE"/>
    <property type="match status" value="1"/>
</dbReference>
<dbReference type="PANTHER" id="PTHR43719">
    <property type="entry name" value="TWO-COMPONENT HISTIDINE KINASE"/>
    <property type="match status" value="1"/>
</dbReference>
<dbReference type="CDD" id="cd16922">
    <property type="entry name" value="HATPase_EvgS-ArcB-TorS-like"/>
    <property type="match status" value="1"/>
</dbReference>
<dbReference type="GO" id="GO:0048509">
    <property type="term" value="P:regulation of meristem development"/>
    <property type="evidence" value="ECO:0007669"/>
    <property type="project" value="UniProtKB-ARBA"/>
</dbReference>
<comment type="catalytic activity">
    <reaction evidence="1">
        <text>ATP + protein L-histidine = ADP + protein N-phospho-L-histidine.</text>
        <dbReference type="EC" id="2.7.13.3"/>
    </reaction>
</comment>
<evidence type="ECO:0000313" key="17">
    <source>
        <dbReference type="Proteomes" id="UP001190926"/>
    </source>
</evidence>
<evidence type="ECO:0000259" key="14">
    <source>
        <dbReference type="PROSITE" id="PS50110"/>
    </source>
</evidence>
<dbReference type="Pfam" id="PF00512">
    <property type="entry name" value="HisKA"/>
    <property type="match status" value="1"/>
</dbReference>
<evidence type="ECO:0000313" key="16">
    <source>
        <dbReference type="EMBL" id="KAH6830045.1"/>
    </source>
</evidence>
<evidence type="ECO:0000259" key="13">
    <source>
        <dbReference type="PROSITE" id="PS50109"/>
    </source>
</evidence>
<evidence type="ECO:0000256" key="7">
    <source>
        <dbReference type="ARBA" id="ARBA00022777"/>
    </source>
</evidence>
<feature type="region of interest" description="Disordered" evidence="11">
    <location>
        <begin position="163"/>
        <end position="189"/>
    </location>
</feature>
<dbReference type="InterPro" id="IPR004358">
    <property type="entry name" value="Sig_transdc_His_kin-like_C"/>
</dbReference>
<comment type="subcellular location">
    <subcellularLocation>
        <location evidence="2">Endoplasmic reticulum membrane</location>
        <topology evidence="2">Multi-pass membrane protein</topology>
    </subcellularLocation>
</comment>
<evidence type="ECO:0000256" key="9">
    <source>
        <dbReference type="ARBA" id="ARBA00023136"/>
    </source>
</evidence>
<dbReference type="SUPFAM" id="SSF55874">
    <property type="entry name" value="ATPase domain of HSP90 chaperone/DNA topoisomerase II/histidine kinase"/>
    <property type="match status" value="1"/>
</dbReference>
<sequence>MTTKNSLLGDGGQIWMKLWDQISGCGSKIHHHYSQYFSSRKVRKNWWRKLLIVWIVFGIITSLSVFWYMSSQAVEKRKETLASMCDERARMLQDQFNVSMNHIQAMSVMISIFHHDKNPSAIDQRTFARYTERTSFERPLTSGVAYAVRVLHAEREQFENQQGWTIKRMDKDEQTPVHEDEYDPEDLEPSPVQEEYAPVIFAQETVAHVISVDMLSGKEDRDNILRARESGKGVLTAPFRLLKTNRLGVILTFVVYKRDLSPNATPAERTQGSAGYLGGIFDIESLVEKLLQQLASKQTILVNVYDTSDSSRPISMYGSNASFDGLLHVSALNFGDPFRKHEMHCRFKHKPPWPWVAITTSVGILIISLLVGQIFHATVNRIAKVEDDFHKMMELQKRAVAADVAKSQFLATVSHEIRTPMNGVLGMLQMLKDTNLDETQEDYVRTARESGKALVSLINEVLDQAKIESGKLELEAVSFDLRGILDDVLSLFSGKSQDKKVELAVYVSSKIPATLIGDPGRFRQIVMNLVGNSIKFTDKGHIFVTVHLVEEVAEMEVERDPTRSLSGLCVVDRRQSWAKFKIFNQEVSTSSSLTSSTDQINIIVSVEDTGQGIPRDAQDRVFNPFMQVGPSITRTHGGTGIGLSISQCLVHLMKGEIGLASFPDIGSTFTFTAVFTSGCSDFNNEVSQPDNYLSNSISSEFQGMKALLVDPNPVRTKVSRYHIERLGIHVEVVADLNLGLSSSSPRSTPINMVFIEEDIWDKQLNMLVRLLNELREDCEVSPTILLLSNSSSSSRPGVSASVVPTPFVVMKPLRASMLAASLQRAMGVRNRENYRNGELHTLSLSSLLRGRKILVVDDNAVNLKVAAGALKKYGADVVHAERGKDAISFLTPPHSFDACFMDIQMPEMDGFEATKRIRKIESGINNGLQTGVLSVEDYANVSNWHVPILAMTADVIHATSDKCLESEMDGYVSKPFEAEQLYREISRVFQTASDD</sequence>
<dbReference type="GO" id="GO:0010029">
    <property type="term" value="P:regulation of seed germination"/>
    <property type="evidence" value="ECO:0007669"/>
    <property type="project" value="UniProtKB-ARBA"/>
</dbReference>
<dbReference type="InterPro" id="IPR011006">
    <property type="entry name" value="CheY-like_superfamily"/>
</dbReference>
<feature type="modified residue" description="4-aspartylphosphate" evidence="10">
    <location>
        <position position="902"/>
    </location>
</feature>
<dbReference type="SMART" id="SM00448">
    <property type="entry name" value="REC"/>
    <property type="match status" value="1"/>
</dbReference>
<feature type="domain" description="Response regulatory" evidence="14">
    <location>
        <begin position="705"/>
        <end position="826"/>
    </location>
</feature>
<dbReference type="SUPFAM" id="SSF52172">
    <property type="entry name" value="CheY-like"/>
    <property type="match status" value="2"/>
</dbReference>
<dbReference type="GO" id="GO:0048831">
    <property type="term" value="P:regulation of shoot system development"/>
    <property type="evidence" value="ECO:0007669"/>
    <property type="project" value="UniProtKB-ARBA"/>
</dbReference>
<dbReference type="InterPro" id="IPR005467">
    <property type="entry name" value="His_kinase_dom"/>
</dbReference>
<dbReference type="InterPro" id="IPR003594">
    <property type="entry name" value="HATPase_dom"/>
</dbReference>
<evidence type="ECO:0000256" key="10">
    <source>
        <dbReference type="PROSITE-ProRule" id="PRU00169"/>
    </source>
</evidence>
<dbReference type="InterPro" id="IPR056839">
    <property type="entry name" value="Receiver_AHK4/CRE1_1st"/>
</dbReference>
<dbReference type="CDD" id="cd06223">
    <property type="entry name" value="PRTases_typeI"/>
    <property type="match status" value="1"/>
</dbReference>
<evidence type="ECO:0000259" key="15">
    <source>
        <dbReference type="PROSITE" id="PS50839"/>
    </source>
</evidence>
<dbReference type="CDD" id="cd00082">
    <property type="entry name" value="HisKA"/>
    <property type="match status" value="1"/>
</dbReference>
<dbReference type="FunFam" id="3.30.450.350:FF:000001">
    <property type="entry name" value="Histidine kinase 4"/>
    <property type="match status" value="1"/>
</dbReference>
<dbReference type="GO" id="GO:0000155">
    <property type="term" value="F:phosphorelay sensor kinase activity"/>
    <property type="evidence" value="ECO:0007669"/>
    <property type="project" value="InterPro"/>
</dbReference>
<organism evidence="16 17">
    <name type="scientific">Perilla frutescens var. hirtella</name>
    <name type="common">Perilla citriodora</name>
    <name type="synonym">Perilla setoyensis</name>
    <dbReference type="NCBI Taxonomy" id="608512"/>
    <lineage>
        <taxon>Eukaryota</taxon>
        <taxon>Viridiplantae</taxon>
        <taxon>Streptophyta</taxon>
        <taxon>Embryophyta</taxon>
        <taxon>Tracheophyta</taxon>
        <taxon>Spermatophyta</taxon>
        <taxon>Magnoliopsida</taxon>
        <taxon>eudicotyledons</taxon>
        <taxon>Gunneridae</taxon>
        <taxon>Pentapetalae</taxon>
        <taxon>asterids</taxon>
        <taxon>lamiids</taxon>
        <taxon>Lamiales</taxon>
        <taxon>Lamiaceae</taxon>
        <taxon>Nepetoideae</taxon>
        <taxon>Elsholtzieae</taxon>
        <taxon>Perilla</taxon>
    </lineage>
</organism>
<evidence type="ECO:0000256" key="11">
    <source>
        <dbReference type="SAM" id="MobiDB-lite"/>
    </source>
</evidence>
<dbReference type="Pfam" id="PF24896">
    <property type="entry name" value="Receiver_CRE1"/>
    <property type="match status" value="1"/>
</dbReference>
<dbReference type="InterPro" id="IPR036890">
    <property type="entry name" value="HATPase_C_sf"/>
</dbReference>
<dbReference type="InterPro" id="IPR006189">
    <property type="entry name" value="CHASE_dom"/>
</dbReference>
<feature type="compositionally biased region" description="Basic and acidic residues" evidence="11">
    <location>
        <begin position="167"/>
        <end position="179"/>
    </location>
</feature>
<dbReference type="Pfam" id="PF02518">
    <property type="entry name" value="HATPase_c"/>
    <property type="match status" value="1"/>
</dbReference>
<evidence type="ECO:0000256" key="12">
    <source>
        <dbReference type="SAM" id="Phobius"/>
    </source>
</evidence>
<proteinExistence type="predicted"/>
<dbReference type="CDD" id="cd17546">
    <property type="entry name" value="REC_hyHK_CKI1_RcsC-like"/>
    <property type="match status" value="1"/>
</dbReference>
<dbReference type="GO" id="GO:0009414">
    <property type="term" value="P:response to water deprivation"/>
    <property type="evidence" value="ECO:0007669"/>
    <property type="project" value="UniProtKB-ARBA"/>
</dbReference>
<dbReference type="SMART" id="SM00387">
    <property type="entry name" value="HATPase_c"/>
    <property type="match status" value="1"/>
</dbReference>
<dbReference type="PROSITE" id="PS50110">
    <property type="entry name" value="RESPONSE_REGULATORY"/>
    <property type="match status" value="2"/>
</dbReference>
<dbReference type="Pfam" id="PF00072">
    <property type="entry name" value="Response_reg"/>
    <property type="match status" value="1"/>
</dbReference>
<evidence type="ECO:0000256" key="2">
    <source>
        <dbReference type="ARBA" id="ARBA00004477"/>
    </source>
</evidence>
<name>A0AAD4JA75_PERFH</name>
<dbReference type="Gene3D" id="6.10.250.1190">
    <property type="match status" value="1"/>
</dbReference>
<dbReference type="AlphaFoldDB" id="A0AAD4JA75"/>
<evidence type="ECO:0000256" key="3">
    <source>
        <dbReference type="ARBA" id="ARBA00012438"/>
    </source>
</evidence>
<dbReference type="Proteomes" id="UP001190926">
    <property type="component" value="Unassembled WGS sequence"/>
</dbReference>
<feature type="domain" description="CHASE" evidence="15">
    <location>
        <begin position="118"/>
        <end position="344"/>
    </location>
</feature>
<dbReference type="Gene3D" id="3.30.565.10">
    <property type="entry name" value="Histidine kinase-like ATPase, C-terminal domain"/>
    <property type="match status" value="1"/>
</dbReference>
<dbReference type="GO" id="GO:0009884">
    <property type="term" value="F:cytokinin receptor activity"/>
    <property type="evidence" value="ECO:0007669"/>
    <property type="project" value="UniProtKB-ARBA"/>
</dbReference>
<dbReference type="GO" id="GO:0005634">
    <property type="term" value="C:nucleus"/>
    <property type="evidence" value="ECO:0007669"/>
    <property type="project" value="TreeGrafter"/>
</dbReference>
<keyword evidence="9 12" id="KW-0472">Membrane</keyword>
<reference evidence="16 17" key="1">
    <citation type="journal article" date="2021" name="Nat. Commun.">
        <title>Incipient diploidization of the medicinal plant Perilla within 10,000 years.</title>
        <authorList>
            <person name="Zhang Y."/>
            <person name="Shen Q."/>
            <person name="Leng L."/>
            <person name="Zhang D."/>
            <person name="Chen S."/>
            <person name="Shi Y."/>
            <person name="Ning Z."/>
            <person name="Chen S."/>
        </authorList>
    </citation>
    <scope>NUCLEOTIDE SEQUENCE [LARGE SCALE GENOMIC DNA]</scope>
    <source>
        <strain evidence="17">cv. PC099</strain>
    </source>
</reference>
<dbReference type="InterPro" id="IPR042240">
    <property type="entry name" value="CHASE_sf"/>
</dbReference>
<dbReference type="GO" id="GO:0005789">
    <property type="term" value="C:endoplasmic reticulum membrane"/>
    <property type="evidence" value="ECO:0007669"/>
    <property type="project" value="UniProtKB-SubCell"/>
</dbReference>
<dbReference type="PANTHER" id="PTHR43719:SF73">
    <property type="entry name" value="HISTIDINE KINASE 3"/>
    <property type="match status" value="1"/>
</dbReference>
<keyword evidence="7 16" id="KW-0418">Kinase</keyword>
<dbReference type="GO" id="GO:0043424">
    <property type="term" value="F:protein histidine kinase binding"/>
    <property type="evidence" value="ECO:0007669"/>
    <property type="project" value="UniProtKB-ARBA"/>
</dbReference>
<keyword evidence="6 12" id="KW-0812">Transmembrane</keyword>
<feature type="domain" description="Histidine kinase" evidence="13">
    <location>
        <begin position="412"/>
        <end position="677"/>
    </location>
</feature>
<dbReference type="Gene3D" id="1.10.287.130">
    <property type="match status" value="1"/>
</dbReference>
<dbReference type="PRINTS" id="PR00344">
    <property type="entry name" value="BCTRLSENSOR"/>
</dbReference>
<evidence type="ECO:0000256" key="5">
    <source>
        <dbReference type="ARBA" id="ARBA00022679"/>
    </source>
</evidence>
<keyword evidence="4 10" id="KW-0597">Phosphoprotein</keyword>
<evidence type="ECO:0000256" key="6">
    <source>
        <dbReference type="ARBA" id="ARBA00022692"/>
    </source>
</evidence>
<feature type="transmembrane region" description="Helical" evidence="12">
    <location>
        <begin position="50"/>
        <end position="69"/>
    </location>
</feature>
<dbReference type="EMBL" id="SDAM02000101">
    <property type="protein sequence ID" value="KAH6830045.1"/>
    <property type="molecule type" value="Genomic_DNA"/>
</dbReference>
<keyword evidence="8 12" id="KW-1133">Transmembrane helix</keyword>
<dbReference type="PROSITE" id="PS50839">
    <property type="entry name" value="CHASE"/>
    <property type="match status" value="1"/>
</dbReference>
<dbReference type="EC" id="2.7.13.3" evidence="3"/>
<comment type="caution">
    <text evidence="10">Lacks conserved residue(s) required for the propagation of feature annotation.</text>
</comment>